<dbReference type="HOGENOM" id="CLU_1965588_0_0_2"/>
<name>Q2FU01_METHJ</name>
<keyword evidence="1" id="KW-0472">Membrane</keyword>
<keyword evidence="1" id="KW-0812">Transmembrane</keyword>
<dbReference type="OrthoDB" id="60662at2157"/>
<evidence type="ECO:0000313" key="2">
    <source>
        <dbReference type="EMBL" id="ABD42915.1"/>
    </source>
</evidence>
<dbReference type="GeneID" id="3922126"/>
<proteinExistence type="predicted"/>
<dbReference type="InParanoid" id="Q2FU01"/>
<dbReference type="KEGG" id="mhu:Mhun_3233"/>
<keyword evidence="1" id="KW-1133">Transmembrane helix</keyword>
<feature type="transmembrane region" description="Helical" evidence="1">
    <location>
        <begin position="71"/>
        <end position="92"/>
    </location>
</feature>
<dbReference type="eggNOG" id="arCOG04982">
    <property type="taxonomic scope" value="Archaea"/>
</dbReference>
<dbReference type="AlphaFoldDB" id="Q2FU01"/>
<accession>Q2FU01</accession>
<organism evidence="2 3">
    <name type="scientific">Methanospirillum hungatei JF-1 (strain ATCC 27890 / DSM 864 / NBRC 100397 / JF-1)</name>
    <dbReference type="NCBI Taxonomy" id="323259"/>
    <lineage>
        <taxon>Archaea</taxon>
        <taxon>Methanobacteriati</taxon>
        <taxon>Methanobacteriota</taxon>
        <taxon>Stenosarchaea group</taxon>
        <taxon>Methanomicrobia</taxon>
        <taxon>Methanomicrobiales</taxon>
        <taxon>Methanospirillaceae</taxon>
        <taxon>Methanospirillum</taxon>
    </lineage>
</organism>
<dbReference type="EMBL" id="CP000254">
    <property type="protein sequence ID" value="ABD42915.1"/>
    <property type="molecule type" value="Genomic_DNA"/>
</dbReference>
<feature type="transmembrane region" description="Helical" evidence="1">
    <location>
        <begin position="38"/>
        <end position="59"/>
    </location>
</feature>
<gene>
    <name evidence="2" type="ordered locus">Mhun_3233</name>
</gene>
<keyword evidence="3" id="KW-1185">Reference proteome</keyword>
<sequence>MNFTVKTILYGILVWLVPFIIAIPFYSPDGTLLIDVHFFKTIMIVTGGAIGAMLLIRLFSELSDQYVRTGVIIGAIWLIINWILDLGILLSLNGMDIPTYVREIGLRYLMIFIMSVMAGYIAENATNKT</sequence>
<dbReference type="RefSeq" id="WP_011450160.1">
    <property type="nucleotide sequence ID" value="NC_007796.1"/>
</dbReference>
<protein>
    <submittedName>
        <fullName evidence="2">Lipoprotein</fullName>
    </submittedName>
</protein>
<reference evidence="3" key="1">
    <citation type="journal article" date="2016" name="Stand. Genomic Sci.">
        <title>Complete genome sequence of Methanospirillum hungatei type strain JF1.</title>
        <authorList>
            <person name="Gunsalus R.P."/>
            <person name="Cook L.E."/>
            <person name="Crable B."/>
            <person name="Rohlin L."/>
            <person name="McDonald E."/>
            <person name="Mouttaki H."/>
            <person name="Sieber J.R."/>
            <person name="Poweleit N."/>
            <person name="Zhou H."/>
            <person name="Lapidus A.L."/>
            <person name="Daligault H.E."/>
            <person name="Land M."/>
            <person name="Gilna P."/>
            <person name="Ivanova N."/>
            <person name="Kyrpides N."/>
            <person name="Culley D.E."/>
            <person name="McInerney M.J."/>
        </authorList>
    </citation>
    <scope>NUCLEOTIDE SEQUENCE [LARGE SCALE GENOMIC DNA]</scope>
    <source>
        <strain evidence="3">ATCC 27890 / DSM 864 / NBRC 100397 / JF-1</strain>
    </source>
</reference>
<keyword evidence="2" id="KW-0449">Lipoprotein</keyword>
<evidence type="ECO:0000256" key="1">
    <source>
        <dbReference type="SAM" id="Phobius"/>
    </source>
</evidence>
<evidence type="ECO:0000313" key="3">
    <source>
        <dbReference type="Proteomes" id="UP000001941"/>
    </source>
</evidence>
<dbReference type="Proteomes" id="UP000001941">
    <property type="component" value="Chromosome"/>
</dbReference>
<feature type="transmembrane region" description="Helical" evidence="1">
    <location>
        <begin position="104"/>
        <end position="122"/>
    </location>
</feature>
<dbReference type="EnsemblBacteria" id="ABD42915">
    <property type="protein sequence ID" value="ABD42915"/>
    <property type="gene ID" value="Mhun_3233"/>
</dbReference>
<dbReference type="STRING" id="323259.Mhun_3233"/>
<feature type="transmembrane region" description="Helical" evidence="1">
    <location>
        <begin position="7"/>
        <end position="26"/>
    </location>
</feature>